<evidence type="ECO:0000256" key="10">
    <source>
        <dbReference type="ARBA" id="ARBA00023157"/>
    </source>
</evidence>
<dbReference type="PANTHER" id="PTHR33353">
    <property type="entry name" value="PUTATIVE (AFU_ORTHOLOGUE AFUA_1G12560)-RELATED"/>
    <property type="match status" value="1"/>
</dbReference>
<dbReference type="PANTHER" id="PTHR33353:SF9">
    <property type="entry name" value="ENDOGLUCANASE II"/>
    <property type="match status" value="1"/>
</dbReference>
<evidence type="ECO:0000256" key="9">
    <source>
        <dbReference type="ARBA" id="ARBA00023033"/>
    </source>
</evidence>
<evidence type="ECO:0000256" key="13">
    <source>
        <dbReference type="ARBA" id="ARBA00023326"/>
    </source>
</evidence>
<keyword evidence="12" id="KW-0378">Hydrolase</keyword>
<keyword evidence="8" id="KW-0186">Copper</keyword>
<feature type="chain" id="PRO_5045125255" description="lytic cellulose monooxygenase (C4-dehydrogenating)" evidence="17">
    <location>
        <begin position="20"/>
        <end position="322"/>
    </location>
</feature>
<evidence type="ECO:0000259" key="18">
    <source>
        <dbReference type="PROSITE" id="PS51164"/>
    </source>
</evidence>
<name>A0ABR3VIY2_HUMIN</name>
<dbReference type="Pfam" id="PF00734">
    <property type="entry name" value="CBM_1"/>
    <property type="match status" value="1"/>
</dbReference>
<evidence type="ECO:0000256" key="11">
    <source>
        <dbReference type="ARBA" id="ARBA00023277"/>
    </source>
</evidence>
<keyword evidence="7" id="KW-0560">Oxidoreductase</keyword>
<dbReference type="Proteomes" id="UP001583172">
    <property type="component" value="Unassembled WGS sequence"/>
</dbReference>
<evidence type="ECO:0000256" key="8">
    <source>
        <dbReference type="ARBA" id="ARBA00023008"/>
    </source>
</evidence>
<keyword evidence="10" id="KW-1015">Disulfide bond</keyword>
<keyword evidence="3" id="KW-0964">Secreted</keyword>
<evidence type="ECO:0000256" key="12">
    <source>
        <dbReference type="ARBA" id="ARBA00023295"/>
    </source>
</evidence>
<evidence type="ECO:0000256" key="17">
    <source>
        <dbReference type="SAM" id="SignalP"/>
    </source>
</evidence>
<comment type="similarity">
    <text evidence="14">Belongs to the polysaccharide monooxygenase AA9 family.</text>
</comment>
<dbReference type="InterPro" id="IPR000254">
    <property type="entry name" value="CBD"/>
</dbReference>
<dbReference type="InterPro" id="IPR049892">
    <property type="entry name" value="AA9"/>
</dbReference>
<sequence>MRSAFAAALAALAAREVAGHATFQQLWHGTSCVRLPSSNSPITDVTSRNFVCNVGSRGVGGKCPVRAGGTVTVEMHQQPNDRNCRNEAIGGAHWGPVQVYLSKVADASTADGASADWFKIFSSTWAKKPGGNSGDDDYWGTRDLNACCGKMDVPIPSDLEDGDYLLRAEALALHAMPGQFYMSCYQITISGGSGTARPATVRFPGAYSNNDPGIRANIHAPLGSYQAPGPAVYAGGTTKAPGQGCTGCANTCQVGSSPSAVAPGSGSGAPSGGSQGGDPTGCAVQAYGQCGGNGYSGCTQCGEGYTCRDVSPPYYSQCQPGA</sequence>
<evidence type="ECO:0000256" key="4">
    <source>
        <dbReference type="ARBA" id="ARBA00022723"/>
    </source>
</evidence>
<dbReference type="EC" id="1.14.99.56" evidence="16"/>
<evidence type="ECO:0000256" key="1">
    <source>
        <dbReference type="ARBA" id="ARBA00001973"/>
    </source>
</evidence>
<keyword evidence="13" id="KW-0624">Polysaccharide degradation</keyword>
<dbReference type="Pfam" id="PF03443">
    <property type="entry name" value="AA9"/>
    <property type="match status" value="1"/>
</dbReference>
<evidence type="ECO:0000256" key="2">
    <source>
        <dbReference type="ARBA" id="ARBA00004613"/>
    </source>
</evidence>
<protein>
    <recommendedName>
        <fullName evidence="16">lytic cellulose monooxygenase (C4-dehydrogenating)</fullName>
        <ecNumber evidence="16">1.14.99.56</ecNumber>
    </recommendedName>
</protein>
<comment type="cofactor">
    <cofactor evidence="1">
        <name>Cu(2+)</name>
        <dbReference type="ChEBI" id="CHEBI:29036"/>
    </cofactor>
</comment>
<dbReference type="SUPFAM" id="SSF57180">
    <property type="entry name" value="Cellulose-binding domain"/>
    <property type="match status" value="1"/>
</dbReference>
<dbReference type="InterPro" id="IPR035971">
    <property type="entry name" value="CBD_sf"/>
</dbReference>
<dbReference type="PROSITE" id="PS51164">
    <property type="entry name" value="CBM1_2"/>
    <property type="match status" value="1"/>
</dbReference>
<evidence type="ECO:0000313" key="20">
    <source>
        <dbReference type="Proteomes" id="UP001583172"/>
    </source>
</evidence>
<evidence type="ECO:0000256" key="15">
    <source>
        <dbReference type="ARBA" id="ARBA00045077"/>
    </source>
</evidence>
<keyword evidence="20" id="KW-1185">Reference proteome</keyword>
<keyword evidence="6" id="KW-0136">Cellulose degradation</keyword>
<keyword evidence="4" id="KW-0479">Metal-binding</keyword>
<comment type="caution">
    <text evidence="19">The sequence shown here is derived from an EMBL/GenBank/DDBJ whole genome shotgun (WGS) entry which is preliminary data.</text>
</comment>
<organism evidence="19 20">
    <name type="scientific">Humicola insolens</name>
    <name type="common">Soft-rot fungus</name>
    <dbReference type="NCBI Taxonomy" id="85995"/>
    <lineage>
        <taxon>Eukaryota</taxon>
        <taxon>Fungi</taxon>
        <taxon>Dikarya</taxon>
        <taxon>Ascomycota</taxon>
        <taxon>Pezizomycotina</taxon>
        <taxon>Sordariomycetes</taxon>
        <taxon>Sordariomycetidae</taxon>
        <taxon>Sordariales</taxon>
        <taxon>Chaetomiaceae</taxon>
        <taxon>Mycothermus</taxon>
    </lineage>
</organism>
<dbReference type="CDD" id="cd21175">
    <property type="entry name" value="LPMO_AA9"/>
    <property type="match status" value="1"/>
</dbReference>
<proteinExistence type="inferred from homology"/>
<comment type="subcellular location">
    <subcellularLocation>
        <location evidence="2">Secreted</location>
    </subcellularLocation>
</comment>
<dbReference type="InterPro" id="IPR005103">
    <property type="entry name" value="AA9_LPMO"/>
</dbReference>
<dbReference type="SMART" id="SM00236">
    <property type="entry name" value="fCBD"/>
    <property type="match status" value="1"/>
</dbReference>
<evidence type="ECO:0000256" key="3">
    <source>
        <dbReference type="ARBA" id="ARBA00022525"/>
    </source>
</evidence>
<feature type="signal peptide" evidence="17">
    <location>
        <begin position="1"/>
        <end position="19"/>
    </location>
</feature>
<feature type="domain" description="CBM1" evidence="18">
    <location>
        <begin position="282"/>
        <end position="319"/>
    </location>
</feature>
<evidence type="ECO:0000256" key="6">
    <source>
        <dbReference type="ARBA" id="ARBA00023001"/>
    </source>
</evidence>
<keyword evidence="12" id="KW-0326">Glycosidase</keyword>
<comment type="catalytic activity">
    <reaction evidence="15">
        <text>[(1-&gt;4)-beta-D-glucosyl]n+m + reduced acceptor + O2 = 4-dehydro-beta-D-glucosyl-[(1-&gt;4)-beta-D-glucosyl]n-1 + [(1-&gt;4)-beta-D-glucosyl]m + acceptor + H2O.</text>
        <dbReference type="EC" id="1.14.99.56"/>
    </reaction>
</comment>
<evidence type="ECO:0000256" key="16">
    <source>
        <dbReference type="ARBA" id="ARBA00047174"/>
    </source>
</evidence>
<dbReference type="Gene3D" id="2.70.50.70">
    <property type="match status" value="1"/>
</dbReference>
<gene>
    <name evidence="19" type="ORF">VTJ49DRAFT_7663</name>
</gene>
<dbReference type="EMBL" id="JAZGSY010000096">
    <property type="protein sequence ID" value="KAL1840871.1"/>
    <property type="molecule type" value="Genomic_DNA"/>
</dbReference>
<evidence type="ECO:0000313" key="19">
    <source>
        <dbReference type="EMBL" id="KAL1840871.1"/>
    </source>
</evidence>
<keyword evidence="9" id="KW-0503">Monooxygenase</keyword>
<accession>A0ABR3VIY2</accession>
<evidence type="ECO:0000256" key="5">
    <source>
        <dbReference type="ARBA" id="ARBA00022729"/>
    </source>
</evidence>
<evidence type="ECO:0000256" key="14">
    <source>
        <dbReference type="ARBA" id="ARBA00044502"/>
    </source>
</evidence>
<reference evidence="19 20" key="1">
    <citation type="journal article" date="2024" name="Commun. Biol.">
        <title>Comparative genomic analysis of thermophilic fungi reveals convergent evolutionary adaptations and gene losses.</title>
        <authorList>
            <person name="Steindorff A.S."/>
            <person name="Aguilar-Pontes M.V."/>
            <person name="Robinson A.J."/>
            <person name="Andreopoulos B."/>
            <person name="LaButti K."/>
            <person name="Kuo A."/>
            <person name="Mondo S."/>
            <person name="Riley R."/>
            <person name="Otillar R."/>
            <person name="Haridas S."/>
            <person name="Lipzen A."/>
            <person name="Grimwood J."/>
            <person name="Schmutz J."/>
            <person name="Clum A."/>
            <person name="Reid I.D."/>
            <person name="Moisan M.C."/>
            <person name="Butler G."/>
            <person name="Nguyen T.T.M."/>
            <person name="Dewar K."/>
            <person name="Conant G."/>
            <person name="Drula E."/>
            <person name="Henrissat B."/>
            <person name="Hansel C."/>
            <person name="Singer S."/>
            <person name="Hutchinson M.I."/>
            <person name="de Vries R.P."/>
            <person name="Natvig D.O."/>
            <person name="Powell A.J."/>
            <person name="Tsang A."/>
            <person name="Grigoriev I.V."/>
        </authorList>
    </citation>
    <scope>NUCLEOTIDE SEQUENCE [LARGE SCALE GENOMIC DNA]</scope>
    <source>
        <strain evidence="19 20">CBS 620.91</strain>
    </source>
</reference>
<keyword evidence="5 17" id="KW-0732">Signal</keyword>
<evidence type="ECO:0000256" key="7">
    <source>
        <dbReference type="ARBA" id="ARBA00023002"/>
    </source>
</evidence>
<keyword evidence="11" id="KW-0119">Carbohydrate metabolism</keyword>